<sequence>MTPAERRGKDETFLRSRAGKHSRRRYWQMPRVSVIDEDEDSDEDDHRDMVEVLERSLRDTDTELCGAVRRTPSCSTFAYELCRASSAG</sequence>
<name>A0ABD3G390_9STRA</name>
<accession>A0ABD3G390</accession>
<dbReference type="AlphaFoldDB" id="A0ABD3G390"/>
<dbReference type="Proteomes" id="UP001632037">
    <property type="component" value="Unassembled WGS sequence"/>
</dbReference>
<protein>
    <submittedName>
        <fullName evidence="2">Uncharacterized protein</fullName>
    </submittedName>
</protein>
<proteinExistence type="predicted"/>
<comment type="caution">
    <text evidence="2">The sequence shown here is derived from an EMBL/GenBank/DDBJ whole genome shotgun (WGS) entry which is preliminary data.</text>
</comment>
<feature type="region of interest" description="Disordered" evidence="1">
    <location>
        <begin position="1"/>
        <end position="21"/>
    </location>
</feature>
<feature type="compositionally biased region" description="Basic and acidic residues" evidence="1">
    <location>
        <begin position="1"/>
        <end position="14"/>
    </location>
</feature>
<keyword evidence="3" id="KW-1185">Reference proteome</keyword>
<organism evidence="2 3">
    <name type="scientific">Phytophthora oleae</name>
    <dbReference type="NCBI Taxonomy" id="2107226"/>
    <lineage>
        <taxon>Eukaryota</taxon>
        <taxon>Sar</taxon>
        <taxon>Stramenopiles</taxon>
        <taxon>Oomycota</taxon>
        <taxon>Peronosporomycetes</taxon>
        <taxon>Peronosporales</taxon>
        <taxon>Peronosporaceae</taxon>
        <taxon>Phytophthora</taxon>
    </lineage>
</organism>
<reference evidence="2 3" key="1">
    <citation type="submission" date="2024-09" db="EMBL/GenBank/DDBJ databases">
        <title>Genome sequencing and assembly of Phytophthora oleae, isolate VK10A, causative agent of rot of olive drupes.</title>
        <authorList>
            <person name="Conti Taguali S."/>
            <person name="Riolo M."/>
            <person name="La Spada F."/>
            <person name="Cacciola S.O."/>
            <person name="Dionisio G."/>
        </authorList>
    </citation>
    <scope>NUCLEOTIDE SEQUENCE [LARGE SCALE GENOMIC DNA]</scope>
    <source>
        <strain evidence="2 3">VK10A</strain>
    </source>
</reference>
<evidence type="ECO:0000313" key="3">
    <source>
        <dbReference type="Proteomes" id="UP001632037"/>
    </source>
</evidence>
<evidence type="ECO:0000256" key="1">
    <source>
        <dbReference type="SAM" id="MobiDB-lite"/>
    </source>
</evidence>
<gene>
    <name evidence="2" type="ORF">V7S43_003000</name>
</gene>
<dbReference type="EMBL" id="JBIMZQ010000004">
    <property type="protein sequence ID" value="KAL3672309.1"/>
    <property type="molecule type" value="Genomic_DNA"/>
</dbReference>
<evidence type="ECO:0000313" key="2">
    <source>
        <dbReference type="EMBL" id="KAL3672309.1"/>
    </source>
</evidence>